<dbReference type="SUPFAM" id="SSF53067">
    <property type="entry name" value="Actin-like ATPase domain"/>
    <property type="match status" value="1"/>
</dbReference>
<keyword evidence="2" id="KW-0808">Transferase</keyword>
<dbReference type="PANTHER" id="PTHR18964">
    <property type="entry name" value="ROK (REPRESSOR, ORF, KINASE) FAMILY"/>
    <property type="match status" value="1"/>
</dbReference>
<evidence type="ECO:0000256" key="1">
    <source>
        <dbReference type="ARBA" id="ARBA00006479"/>
    </source>
</evidence>
<reference evidence="2 3" key="1">
    <citation type="submission" date="2017-11" db="EMBL/GenBank/DDBJ databases">
        <title>Genomic Encyclopedia of Archaeal and Bacterial Type Strains, Phase II (KMG-II): From Individual Species to Whole Genera.</title>
        <authorList>
            <person name="Goeker M."/>
        </authorList>
    </citation>
    <scope>NUCLEOTIDE SEQUENCE [LARGE SCALE GENOMIC DNA]</scope>
    <source>
        <strain evidence="2 3">DSM 22413</strain>
    </source>
</reference>
<organism evidence="2 3">
    <name type="scientific">Luteimicrobium subarcticum</name>
    <dbReference type="NCBI Taxonomy" id="620910"/>
    <lineage>
        <taxon>Bacteria</taxon>
        <taxon>Bacillati</taxon>
        <taxon>Actinomycetota</taxon>
        <taxon>Actinomycetes</taxon>
        <taxon>Micrococcales</taxon>
        <taxon>Luteimicrobium</taxon>
    </lineage>
</organism>
<sequence length="318" mass="32148">MSTPAARPTTSPTVLALDVGGTDIKAAVVGEHGMVVRTTVPTRTADREPLDSVLLAAHRLWESVPAGYHVTGLGIATPGIVDDEDGVVRGAENLGWREVPLRSLLEEELGVPVGIGHDVRAGGLAEWRLGAGRGAGDHAFVAVGTGIAASVVLHGAVYAGGGWAGEVGHGGRTTGEPCACGGRGCIETYASAAGIARRYTARTGVHVPGAREVLERAQAGDVVAADVWAHGVDGLGELVAGLVRTLGLRLVVVGGGLVRAGDALLDPLDAAVRRYLTVHPVPELRPAGLGSDAGTYGAALLGWGASGRGTLTDLVVPV</sequence>
<keyword evidence="2" id="KW-0418">Kinase</keyword>
<dbReference type="RefSeq" id="WP_100348727.1">
    <property type="nucleotide sequence ID" value="NZ_PGTZ01000006.1"/>
</dbReference>
<dbReference type="AlphaFoldDB" id="A0A2M8WV27"/>
<gene>
    <name evidence="2" type="ORF">CLV34_0611</name>
</gene>
<comment type="similarity">
    <text evidence="1">Belongs to the ROK (NagC/XylR) family.</text>
</comment>
<name>A0A2M8WV27_9MICO</name>
<keyword evidence="3" id="KW-1185">Reference proteome</keyword>
<dbReference type="Proteomes" id="UP000231586">
    <property type="component" value="Unassembled WGS sequence"/>
</dbReference>
<comment type="caution">
    <text evidence="2">The sequence shown here is derived from an EMBL/GenBank/DDBJ whole genome shotgun (WGS) entry which is preliminary data.</text>
</comment>
<protein>
    <submittedName>
        <fullName evidence="2">Glucokinase</fullName>
    </submittedName>
</protein>
<accession>A0A2M8WV27</accession>
<evidence type="ECO:0000313" key="3">
    <source>
        <dbReference type="Proteomes" id="UP000231586"/>
    </source>
</evidence>
<dbReference type="GO" id="GO:0016301">
    <property type="term" value="F:kinase activity"/>
    <property type="evidence" value="ECO:0007669"/>
    <property type="project" value="UniProtKB-KW"/>
</dbReference>
<dbReference type="InterPro" id="IPR000600">
    <property type="entry name" value="ROK"/>
</dbReference>
<dbReference type="Gene3D" id="3.30.420.40">
    <property type="match status" value="2"/>
</dbReference>
<dbReference type="OrthoDB" id="9815677at2"/>
<dbReference type="InterPro" id="IPR043129">
    <property type="entry name" value="ATPase_NBD"/>
</dbReference>
<dbReference type="PANTHER" id="PTHR18964:SF149">
    <property type="entry name" value="BIFUNCTIONAL UDP-N-ACETYLGLUCOSAMINE 2-EPIMERASE_N-ACETYLMANNOSAMINE KINASE"/>
    <property type="match status" value="1"/>
</dbReference>
<evidence type="ECO:0000313" key="2">
    <source>
        <dbReference type="EMBL" id="PJI94764.1"/>
    </source>
</evidence>
<proteinExistence type="inferred from homology"/>
<dbReference type="Pfam" id="PF00480">
    <property type="entry name" value="ROK"/>
    <property type="match status" value="1"/>
</dbReference>
<dbReference type="EMBL" id="PGTZ01000006">
    <property type="protein sequence ID" value="PJI94764.1"/>
    <property type="molecule type" value="Genomic_DNA"/>
</dbReference>